<feature type="domain" description="Histidine kinase/HSP90-like ATPase" evidence="12">
    <location>
        <begin position="27"/>
        <end position="184"/>
    </location>
</feature>
<dbReference type="InterPro" id="IPR037196">
    <property type="entry name" value="HSP90_C"/>
</dbReference>
<sequence length="630" mass="71184">MSHTETHAFQTEVNQLLKLMIHALYSNKEIFLRELVSNASDALDKLRFEAVSNDALNEGESELAIQVSFDKDARTITISDNGIGMTRDEVIANIGTIANSGTKKFLENLSGDQAKDSNLIGQFGVGFYSSFIVADEVVLETRKAGAELADGTRWVSKGEGEFTLETVEKASKGTSITLHIKEDMNEFLDRFRLKNIISTYSDHINFPIKMLKTEWDEEAKVEKETAEFEQVNKATALWTQPKSEISEEDYSNFYQTISHDFNAPLTQIHNRVEGTLEYTSLLYIPEKAPFDLYDRDRRYGLKLYVKRVFIMDDAEHLMPAYLRFVRGVIDSADLPLNVSREILQSNKVVDKIRSASVKRVLDELAKIAKEDDQSRYLGFWKQFGNVLKEGLVEDFANKEKIAKLLRFATTHTGDAEQTVSLQKYLDRCKDEQEAIYYIVADSHAAAKGSPHLEVFRKKGIEVLLLSDRIDEWLVSHLDEFEGKKLKSITAADLKELAEDEAETLSEEDKQAREALTEKVKNALADAVSDVRITHRLTDSPACVVTAEGGISSHMARMMEQMGQSLPKQPPVLELNPEHVLVKKLEQMEDADKLQQWALFLLEQAQLADGEPLAEPGVFIKRMNSLLAEVM</sequence>
<dbReference type="Gene3D" id="1.20.120.790">
    <property type="entry name" value="Heat shock protein 90, C-terminal domain"/>
    <property type="match status" value="1"/>
</dbReference>
<dbReference type="FunFam" id="3.30.230.80:FF:000002">
    <property type="entry name" value="Molecular chaperone HtpG"/>
    <property type="match status" value="1"/>
</dbReference>
<evidence type="ECO:0000256" key="9">
    <source>
        <dbReference type="ARBA" id="ARBA00070675"/>
    </source>
</evidence>
<dbReference type="SUPFAM" id="SSF54211">
    <property type="entry name" value="Ribosomal protein S5 domain 2-like"/>
    <property type="match status" value="1"/>
</dbReference>
<feature type="binding site" evidence="11">
    <location>
        <position position="38"/>
    </location>
    <ligand>
        <name>ATP</name>
        <dbReference type="ChEBI" id="CHEBI:30616"/>
    </ligand>
</feature>
<proteinExistence type="inferred from homology"/>
<evidence type="ECO:0000256" key="1">
    <source>
        <dbReference type="ARBA" id="ARBA00004496"/>
    </source>
</evidence>
<dbReference type="EMBL" id="AP021889">
    <property type="protein sequence ID" value="BBP45418.1"/>
    <property type="molecule type" value="Genomic_DNA"/>
</dbReference>
<dbReference type="FunFam" id="3.30.565.10:FF:000009">
    <property type="entry name" value="Molecular chaperone HtpG"/>
    <property type="match status" value="1"/>
</dbReference>
<feature type="binding site" evidence="11">
    <location>
        <position position="80"/>
    </location>
    <ligand>
        <name>ATP</name>
        <dbReference type="ChEBI" id="CHEBI:30616"/>
    </ligand>
</feature>
<feature type="region of interest" description="C" evidence="10">
    <location>
        <begin position="557"/>
        <end position="630"/>
    </location>
</feature>
<dbReference type="NCBIfam" id="NF003555">
    <property type="entry name" value="PRK05218.1"/>
    <property type="match status" value="1"/>
</dbReference>
<evidence type="ECO:0000256" key="3">
    <source>
        <dbReference type="ARBA" id="ARBA00022490"/>
    </source>
</evidence>
<comment type="subcellular location">
    <subcellularLocation>
        <location evidence="1 10">Cytoplasm</location>
    </subcellularLocation>
</comment>
<dbReference type="InterPro" id="IPR001404">
    <property type="entry name" value="Hsp90_fam"/>
</dbReference>
<dbReference type="Gene3D" id="3.30.565.10">
    <property type="entry name" value="Histidine kinase-like ATPase, C-terminal domain"/>
    <property type="match status" value="1"/>
</dbReference>
<feature type="binding site" evidence="11">
    <location>
        <begin position="100"/>
        <end position="101"/>
    </location>
    <ligand>
        <name>ATP</name>
        <dbReference type="ChEBI" id="CHEBI:30616"/>
    </ligand>
</feature>
<evidence type="ECO:0000256" key="11">
    <source>
        <dbReference type="PIRSR" id="PIRSR002583-1"/>
    </source>
</evidence>
<accession>A0A6F8PTT4</accession>
<keyword evidence="5 10" id="KW-0067">ATP-binding</keyword>
<evidence type="ECO:0000256" key="10">
    <source>
        <dbReference type="HAMAP-Rule" id="MF_00505"/>
    </source>
</evidence>
<feature type="binding site" evidence="11">
    <location>
        <position position="174"/>
    </location>
    <ligand>
        <name>ATP</name>
        <dbReference type="ChEBI" id="CHEBI:30616"/>
    </ligand>
</feature>
<dbReference type="SUPFAM" id="SSF110942">
    <property type="entry name" value="HSP90 C-terminal domain"/>
    <property type="match status" value="1"/>
</dbReference>
<dbReference type="GO" id="GO:0051082">
    <property type="term" value="F:unfolded protein binding"/>
    <property type="evidence" value="ECO:0007669"/>
    <property type="project" value="UniProtKB-UniRule"/>
</dbReference>
<dbReference type="PANTHER" id="PTHR11528">
    <property type="entry name" value="HEAT SHOCK PROTEIN 90 FAMILY MEMBER"/>
    <property type="match status" value="1"/>
</dbReference>
<name>A0A6F8PTT4_9GAMM</name>
<dbReference type="InterPro" id="IPR020568">
    <property type="entry name" value="Ribosomal_Su5_D2-typ_SF"/>
</dbReference>
<feature type="binding site" evidence="11">
    <location>
        <begin position="122"/>
        <end position="127"/>
    </location>
    <ligand>
        <name>ATP</name>
        <dbReference type="ChEBI" id="CHEBI:30616"/>
    </ligand>
</feature>
<evidence type="ECO:0000313" key="14">
    <source>
        <dbReference type="Proteomes" id="UP000501726"/>
    </source>
</evidence>
<keyword evidence="3 10" id="KW-0963">Cytoplasm</keyword>
<dbReference type="InterPro" id="IPR019805">
    <property type="entry name" value="Heat_shock_protein_90_CS"/>
</dbReference>
<feature type="binding site" evidence="11">
    <location>
        <position position="340"/>
    </location>
    <ligand>
        <name>ATP</name>
        <dbReference type="ChEBI" id="CHEBI:30616"/>
    </ligand>
</feature>
<keyword evidence="14" id="KW-1185">Reference proteome</keyword>
<feature type="region of interest" description="B" evidence="10">
    <location>
        <begin position="341"/>
        <end position="556"/>
    </location>
</feature>
<dbReference type="GO" id="GO:0140662">
    <property type="term" value="F:ATP-dependent protein folding chaperone"/>
    <property type="evidence" value="ECO:0007669"/>
    <property type="project" value="InterPro"/>
</dbReference>
<evidence type="ECO:0000256" key="6">
    <source>
        <dbReference type="ARBA" id="ARBA00023016"/>
    </source>
</evidence>
<dbReference type="SMART" id="SM00387">
    <property type="entry name" value="HATPase_c"/>
    <property type="match status" value="1"/>
</dbReference>
<dbReference type="GO" id="GO:0005737">
    <property type="term" value="C:cytoplasm"/>
    <property type="evidence" value="ECO:0007669"/>
    <property type="project" value="UniProtKB-SubCell"/>
</dbReference>
<dbReference type="Proteomes" id="UP000501726">
    <property type="component" value="Chromosome"/>
</dbReference>
<evidence type="ECO:0000256" key="2">
    <source>
        <dbReference type="ARBA" id="ARBA00008239"/>
    </source>
</evidence>
<dbReference type="PROSITE" id="PS00298">
    <property type="entry name" value="HSP90"/>
    <property type="match status" value="1"/>
</dbReference>
<dbReference type="GO" id="GO:0016887">
    <property type="term" value="F:ATP hydrolysis activity"/>
    <property type="evidence" value="ECO:0007669"/>
    <property type="project" value="InterPro"/>
</dbReference>
<dbReference type="HAMAP" id="MF_00505">
    <property type="entry name" value="HSP90"/>
    <property type="match status" value="1"/>
</dbReference>
<protein>
    <recommendedName>
        <fullName evidence="9 10">Chaperone protein HtpG</fullName>
    </recommendedName>
    <alternativeName>
        <fullName evidence="10">Heat shock protein HtpG</fullName>
    </alternativeName>
    <alternativeName>
        <fullName evidence="10">High temperature protein G</fullName>
    </alternativeName>
</protein>
<feature type="binding site" evidence="11">
    <location>
        <position position="34"/>
    </location>
    <ligand>
        <name>ATP</name>
        <dbReference type="ChEBI" id="CHEBI:30616"/>
    </ligand>
</feature>
<dbReference type="Gene3D" id="3.40.50.11260">
    <property type="match status" value="1"/>
</dbReference>
<comment type="function">
    <text evidence="8 10">Molecular chaperone. Has ATPase activity.</text>
</comment>
<organism evidence="13 14">
    <name type="scientific">Thiosulfatimonas sediminis</name>
    <dbReference type="NCBI Taxonomy" id="2675054"/>
    <lineage>
        <taxon>Bacteria</taxon>
        <taxon>Pseudomonadati</taxon>
        <taxon>Pseudomonadota</taxon>
        <taxon>Gammaproteobacteria</taxon>
        <taxon>Thiotrichales</taxon>
        <taxon>Piscirickettsiaceae</taxon>
        <taxon>Thiosulfatimonas</taxon>
    </lineage>
</organism>
<dbReference type="AlphaFoldDB" id="A0A6F8PTT4"/>
<evidence type="ECO:0000256" key="5">
    <source>
        <dbReference type="ARBA" id="ARBA00022840"/>
    </source>
</evidence>
<reference evidence="14" key="1">
    <citation type="submission" date="2019-11" db="EMBL/GenBank/DDBJ databases">
        <title>Isolation and characterization of two novel species in the genus Thiomicrorhabdus.</title>
        <authorList>
            <person name="Mochizuki J."/>
            <person name="Kojima H."/>
            <person name="Fukui M."/>
        </authorList>
    </citation>
    <scope>NUCLEOTIDE SEQUENCE [LARGE SCALE GENOMIC DNA]</scope>
    <source>
        <strain evidence="14">aks77</strain>
    </source>
</reference>
<keyword evidence="6 10" id="KW-0346">Stress response</keyword>
<comment type="similarity">
    <text evidence="2 10">Belongs to the heat shock protein 90 family.</text>
</comment>
<evidence type="ECO:0000313" key="13">
    <source>
        <dbReference type="EMBL" id="BBP45418.1"/>
    </source>
</evidence>
<feature type="binding site" evidence="11">
    <location>
        <position position="93"/>
    </location>
    <ligand>
        <name>ATP</name>
        <dbReference type="ChEBI" id="CHEBI:30616"/>
    </ligand>
</feature>
<dbReference type="SUPFAM" id="SSF55874">
    <property type="entry name" value="ATPase domain of HSP90 chaperone/DNA topoisomerase II/histidine kinase"/>
    <property type="match status" value="1"/>
</dbReference>
<evidence type="ECO:0000256" key="4">
    <source>
        <dbReference type="ARBA" id="ARBA00022741"/>
    </source>
</evidence>
<dbReference type="Pfam" id="PF00183">
    <property type="entry name" value="HSP90"/>
    <property type="match status" value="1"/>
</dbReference>
<feature type="binding site" evidence="11">
    <location>
        <position position="85"/>
    </location>
    <ligand>
        <name>ATP</name>
        <dbReference type="ChEBI" id="CHEBI:30616"/>
    </ligand>
</feature>
<keyword evidence="7 10" id="KW-0143">Chaperone</keyword>
<evidence type="ECO:0000256" key="7">
    <source>
        <dbReference type="ARBA" id="ARBA00023186"/>
    </source>
</evidence>
<dbReference type="InterPro" id="IPR003594">
    <property type="entry name" value="HATPase_dom"/>
</dbReference>
<evidence type="ECO:0000256" key="8">
    <source>
        <dbReference type="ARBA" id="ARBA00058590"/>
    </source>
</evidence>
<keyword evidence="4 10" id="KW-0547">Nucleotide-binding</keyword>
<gene>
    <name evidence="10 13" type="primary">htpG</name>
    <name evidence="13" type="ORF">THMIRHAS_07910</name>
</gene>
<dbReference type="RefSeq" id="WP_173271124.1">
    <property type="nucleotide sequence ID" value="NZ_AP021889.1"/>
</dbReference>
<dbReference type="Gene3D" id="3.30.230.80">
    <property type="match status" value="1"/>
</dbReference>
<dbReference type="InterPro" id="IPR020575">
    <property type="entry name" value="Hsp90_N"/>
</dbReference>
<dbReference type="GO" id="GO:0005524">
    <property type="term" value="F:ATP binding"/>
    <property type="evidence" value="ECO:0007669"/>
    <property type="project" value="UniProtKB-UniRule"/>
</dbReference>
<dbReference type="PRINTS" id="PR00775">
    <property type="entry name" value="HEATSHOCK90"/>
</dbReference>
<dbReference type="InterPro" id="IPR036890">
    <property type="entry name" value="HATPase_C_sf"/>
</dbReference>
<comment type="subunit">
    <text evidence="10">Homodimer.</text>
</comment>
<feature type="region of interest" description="A; substrate-binding" evidence="10">
    <location>
        <begin position="1"/>
        <end position="340"/>
    </location>
</feature>
<dbReference type="CDD" id="cd16927">
    <property type="entry name" value="HATPase_Hsp90-like"/>
    <property type="match status" value="1"/>
</dbReference>
<dbReference type="PIRSF" id="PIRSF002583">
    <property type="entry name" value="Hsp90"/>
    <property type="match status" value="1"/>
</dbReference>
<evidence type="ECO:0000259" key="12">
    <source>
        <dbReference type="SMART" id="SM00387"/>
    </source>
</evidence>
<dbReference type="KEGG" id="tse:THMIRHAS_07910"/>
<dbReference type="Pfam" id="PF13589">
    <property type="entry name" value="HATPase_c_3"/>
    <property type="match status" value="1"/>
</dbReference>